<evidence type="ECO:0000256" key="2">
    <source>
        <dbReference type="ARBA" id="ARBA00022475"/>
    </source>
</evidence>
<dbReference type="EMBL" id="CP048649">
    <property type="protein sequence ID" value="QIB67916.1"/>
    <property type="molecule type" value="Genomic_DNA"/>
</dbReference>
<dbReference type="InterPro" id="IPR050250">
    <property type="entry name" value="Macrolide_Exporter_MacB"/>
</dbReference>
<name>A0A858BV24_9FIRM</name>
<protein>
    <submittedName>
        <fullName evidence="10">FtsX-like permease family protein</fullName>
    </submittedName>
</protein>
<organism evidence="10 11">
    <name type="scientific">Aminipila butyrica</name>
    <dbReference type="NCBI Taxonomy" id="433296"/>
    <lineage>
        <taxon>Bacteria</taxon>
        <taxon>Bacillati</taxon>
        <taxon>Bacillota</taxon>
        <taxon>Clostridia</taxon>
        <taxon>Peptostreptococcales</taxon>
        <taxon>Anaerovoracaceae</taxon>
        <taxon>Aminipila</taxon>
    </lineage>
</organism>
<feature type="transmembrane region" description="Helical" evidence="7">
    <location>
        <begin position="279"/>
        <end position="304"/>
    </location>
</feature>
<keyword evidence="4 7" id="KW-1133">Transmembrane helix</keyword>
<keyword evidence="3 7" id="KW-0812">Transmembrane</keyword>
<dbReference type="RefSeq" id="WP_163064836.1">
    <property type="nucleotide sequence ID" value="NZ_CP048649.1"/>
</dbReference>
<dbReference type="Proteomes" id="UP000466848">
    <property type="component" value="Chromosome"/>
</dbReference>
<keyword evidence="11" id="KW-1185">Reference proteome</keyword>
<comment type="similarity">
    <text evidence="6">Belongs to the ABC-4 integral membrane protein family.</text>
</comment>
<feature type="domain" description="MacB-like periplasmic core" evidence="9">
    <location>
        <begin position="21"/>
        <end position="241"/>
    </location>
</feature>
<dbReference type="PANTHER" id="PTHR30572">
    <property type="entry name" value="MEMBRANE COMPONENT OF TRANSPORTER-RELATED"/>
    <property type="match status" value="1"/>
</dbReference>
<evidence type="ECO:0000256" key="5">
    <source>
        <dbReference type="ARBA" id="ARBA00023136"/>
    </source>
</evidence>
<evidence type="ECO:0000259" key="9">
    <source>
        <dbReference type="Pfam" id="PF12704"/>
    </source>
</evidence>
<dbReference type="PANTHER" id="PTHR30572:SF4">
    <property type="entry name" value="ABC TRANSPORTER PERMEASE YTRF"/>
    <property type="match status" value="1"/>
</dbReference>
<dbReference type="KEGG" id="abut:Ami103574_00710"/>
<evidence type="ECO:0000256" key="7">
    <source>
        <dbReference type="SAM" id="Phobius"/>
    </source>
</evidence>
<feature type="transmembrane region" description="Helical" evidence="7">
    <location>
        <begin position="324"/>
        <end position="357"/>
    </location>
</feature>
<dbReference type="GO" id="GO:0022857">
    <property type="term" value="F:transmembrane transporter activity"/>
    <property type="evidence" value="ECO:0007669"/>
    <property type="project" value="TreeGrafter"/>
</dbReference>
<evidence type="ECO:0000256" key="4">
    <source>
        <dbReference type="ARBA" id="ARBA00022989"/>
    </source>
</evidence>
<gene>
    <name evidence="10" type="ORF">Ami103574_00710</name>
</gene>
<accession>A0A858BV24</accession>
<evidence type="ECO:0000256" key="3">
    <source>
        <dbReference type="ARBA" id="ARBA00022692"/>
    </source>
</evidence>
<reference evidence="10 11" key="1">
    <citation type="submission" date="2020-02" db="EMBL/GenBank/DDBJ databases">
        <authorList>
            <person name="Kim Y.B."/>
            <person name="Roh S.W."/>
        </authorList>
    </citation>
    <scope>NUCLEOTIDE SEQUENCE [LARGE SCALE GENOMIC DNA]</scope>
    <source>
        <strain evidence="10 11">DSM 103574</strain>
    </source>
</reference>
<evidence type="ECO:0000313" key="11">
    <source>
        <dbReference type="Proteomes" id="UP000466848"/>
    </source>
</evidence>
<evidence type="ECO:0000256" key="6">
    <source>
        <dbReference type="ARBA" id="ARBA00038076"/>
    </source>
</evidence>
<dbReference type="Pfam" id="PF12704">
    <property type="entry name" value="MacB_PCD"/>
    <property type="match status" value="1"/>
</dbReference>
<comment type="subcellular location">
    <subcellularLocation>
        <location evidence="1">Cell membrane</location>
        <topology evidence="1">Multi-pass membrane protein</topology>
    </subcellularLocation>
</comment>
<dbReference type="AlphaFoldDB" id="A0A858BV24"/>
<feature type="transmembrane region" description="Helical" evidence="7">
    <location>
        <begin position="21"/>
        <end position="42"/>
    </location>
</feature>
<sequence>MLLIENIKLALSAIRVNKMRSFLTMLGIIIGISSVIAITSIGDSAKGAVSKEFEGYNANMYIMVNWEMTEDGIDARDFFYKDDLEALRARFPDKIKYSVLGSSASSEAKIGRLKGKFEMSGIDADYFNFDVKNILIHGRSINKSDVAARKEVIVIEEKAAKYFFNKEDAVGQTIPVTILGNNVDLTVVGVYKQEASVFSGLNNSGNYSAYIPYTLGLNPDEGASYIDIYADENLDQSAQAEEFAAYLTKIKKVQDGFYRADTAESQLGTINTILGTLSIAIGAIAAISLLVGGIGIMNIMLVSVTERTREIGIRKSLGAQTKDILTQFLIEAMILSVIGGMIGTGIGIGIAAIGMSVAGISVVINPMVIVVAVAFSAFVGIFFGIFPARKAASLDPIEALRYE</sequence>
<dbReference type="Pfam" id="PF02687">
    <property type="entry name" value="FtsX"/>
    <property type="match status" value="1"/>
</dbReference>
<dbReference type="GO" id="GO:0005886">
    <property type="term" value="C:plasma membrane"/>
    <property type="evidence" value="ECO:0007669"/>
    <property type="project" value="UniProtKB-SubCell"/>
</dbReference>
<dbReference type="InterPro" id="IPR003838">
    <property type="entry name" value="ABC3_permease_C"/>
</dbReference>
<feature type="domain" description="ABC3 transporter permease C-terminal" evidence="8">
    <location>
        <begin position="283"/>
        <end position="396"/>
    </location>
</feature>
<proteinExistence type="inferred from homology"/>
<keyword evidence="5 7" id="KW-0472">Membrane</keyword>
<evidence type="ECO:0000259" key="8">
    <source>
        <dbReference type="Pfam" id="PF02687"/>
    </source>
</evidence>
<dbReference type="InterPro" id="IPR025857">
    <property type="entry name" value="MacB_PCD"/>
</dbReference>
<evidence type="ECO:0000313" key="10">
    <source>
        <dbReference type="EMBL" id="QIB67916.1"/>
    </source>
</evidence>
<keyword evidence="2" id="KW-1003">Cell membrane</keyword>
<evidence type="ECO:0000256" key="1">
    <source>
        <dbReference type="ARBA" id="ARBA00004651"/>
    </source>
</evidence>
<feature type="transmembrane region" description="Helical" evidence="7">
    <location>
        <begin position="363"/>
        <end position="386"/>
    </location>
</feature>